<organism evidence="5 6">
    <name type="scientific">Sunxiuqinia dokdonensis</name>
    <dbReference type="NCBI Taxonomy" id="1409788"/>
    <lineage>
        <taxon>Bacteria</taxon>
        <taxon>Pseudomonadati</taxon>
        <taxon>Bacteroidota</taxon>
        <taxon>Bacteroidia</taxon>
        <taxon>Marinilabiliales</taxon>
        <taxon>Prolixibacteraceae</taxon>
        <taxon>Sunxiuqinia</taxon>
    </lineage>
</organism>
<evidence type="ECO:0000259" key="4">
    <source>
        <dbReference type="PROSITE" id="PS51192"/>
    </source>
</evidence>
<evidence type="ECO:0000313" key="6">
    <source>
        <dbReference type="Proteomes" id="UP000036958"/>
    </source>
</evidence>
<proteinExistence type="predicted"/>
<dbReference type="EMBL" id="LGIA01000032">
    <property type="protein sequence ID" value="KOH46331.1"/>
    <property type="molecule type" value="Genomic_DNA"/>
</dbReference>
<dbReference type="GO" id="GO:0005524">
    <property type="term" value="F:ATP binding"/>
    <property type="evidence" value="ECO:0007669"/>
    <property type="project" value="UniProtKB-KW"/>
</dbReference>
<keyword evidence="2" id="KW-0378">Hydrolase</keyword>
<comment type="caution">
    <text evidence="5">The sequence shown here is derived from an EMBL/GenBank/DDBJ whole genome shotgun (WGS) entry which is preliminary data.</text>
</comment>
<dbReference type="PROSITE" id="PS51192">
    <property type="entry name" value="HELICASE_ATP_BIND_1"/>
    <property type="match status" value="1"/>
</dbReference>
<evidence type="ECO:0000256" key="3">
    <source>
        <dbReference type="ARBA" id="ARBA00022840"/>
    </source>
</evidence>
<dbReference type="PANTHER" id="PTHR24031">
    <property type="entry name" value="RNA HELICASE"/>
    <property type="match status" value="1"/>
</dbReference>
<dbReference type="InterPro" id="IPR027417">
    <property type="entry name" value="P-loop_NTPase"/>
</dbReference>
<dbReference type="RefSeq" id="WP_053180071.1">
    <property type="nucleotide sequence ID" value="NZ_LGIA01000032.1"/>
</dbReference>
<dbReference type="InterPro" id="IPR014001">
    <property type="entry name" value="Helicase_ATP-bd"/>
</dbReference>
<dbReference type="Gene3D" id="3.40.50.300">
    <property type="entry name" value="P-loop containing nucleotide triphosphate hydrolases"/>
    <property type="match status" value="1"/>
</dbReference>
<dbReference type="Proteomes" id="UP000036958">
    <property type="component" value="Unassembled WGS sequence"/>
</dbReference>
<sequence length="206" mass="23322">MKLKKLHPELVAGMIDQGFDKEPREIQTICIPKIKSGADLLVFAPEGSGKSTTIVIGVIQQLKEAFEEAPRAIIIVDNKEKAFELEAQFQLLGQHTNLRTFTVFDQGSIQFQKDTIYEGLDILIGTPRRINELLSTTGIPCANLKLLVVDDAETIFPNRHHPLVYRISDGSIKIQCLLFANMQHKKFDDLLERITKRWEVINIEPS</sequence>
<evidence type="ECO:0000256" key="2">
    <source>
        <dbReference type="ARBA" id="ARBA00022801"/>
    </source>
</evidence>
<dbReference type="InterPro" id="IPR011545">
    <property type="entry name" value="DEAD/DEAH_box_helicase_dom"/>
</dbReference>
<dbReference type="GO" id="GO:0003676">
    <property type="term" value="F:nucleic acid binding"/>
    <property type="evidence" value="ECO:0007669"/>
    <property type="project" value="InterPro"/>
</dbReference>
<evidence type="ECO:0000313" key="5">
    <source>
        <dbReference type="EMBL" id="KOH46331.1"/>
    </source>
</evidence>
<gene>
    <name evidence="5" type="ORF">NC99_08680</name>
</gene>
<dbReference type="GO" id="GO:0016787">
    <property type="term" value="F:hydrolase activity"/>
    <property type="evidence" value="ECO:0007669"/>
    <property type="project" value="UniProtKB-KW"/>
</dbReference>
<dbReference type="AlphaFoldDB" id="A0A0L8VD01"/>
<reference evidence="6" key="1">
    <citation type="submission" date="2015-07" db="EMBL/GenBank/DDBJ databases">
        <title>Genome sequencing of Sunxiuqinia dokdonensis strain SK.</title>
        <authorList>
            <person name="Ahn S."/>
            <person name="Kim B.-C."/>
        </authorList>
    </citation>
    <scope>NUCLEOTIDE SEQUENCE [LARGE SCALE GENOMIC DNA]</scope>
    <source>
        <strain evidence="6">SK</strain>
    </source>
</reference>
<dbReference type="SUPFAM" id="SSF52540">
    <property type="entry name" value="P-loop containing nucleoside triphosphate hydrolases"/>
    <property type="match status" value="1"/>
</dbReference>
<dbReference type="STRING" id="1409788.NC99_08680"/>
<name>A0A0L8VD01_9BACT</name>
<protein>
    <recommendedName>
        <fullName evidence="4">Helicase ATP-binding domain-containing protein</fullName>
    </recommendedName>
</protein>
<accession>A0A0L8VD01</accession>
<keyword evidence="1" id="KW-0547">Nucleotide-binding</keyword>
<dbReference type="OrthoDB" id="1118340at2"/>
<feature type="domain" description="Helicase ATP-binding" evidence="4">
    <location>
        <begin position="31"/>
        <end position="179"/>
    </location>
</feature>
<dbReference type="SMART" id="SM00487">
    <property type="entry name" value="DEXDc"/>
    <property type="match status" value="1"/>
</dbReference>
<keyword evidence="6" id="KW-1185">Reference proteome</keyword>
<dbReference type="Pfam" id="PF00270">
    <property type="entry name" value="DEAD"/>
    <property type="match status" value="1"/>
</dbReference>
<evidence type="ECO:0000256" key="1">
    <source>
        <dbReference type="ARBA" id="ARBA00022741"/>
    </source>
</evidence>
<keyword evidence="3" id="KW-0067">ATP-binding</keyword>